<dbReference type="EMBL" id="FTOB01000002">
    <property type="protein sequence ID" value="SIS47908.1"/>
    <property type="molecule type" value="Genomic_DNA"/>
</dbReference>
<feature type="region of interest" description="Disordered" evidence="2">
    <location>
        <begin position="22"/>
        <end position="71"/>
    </location>
</feature>
<keyword evidence="6" id="KW-1185">Reference proteome</keyword>
<dbReference type="PROSITE" id="PS51762">
    <property type="entry name" value="GH16_2"/>
    <property type="match status" value="1"/>
</dbReference>
<dbReference type="Gene3D" id="2.60.120.200">
    <property type="match status" value="1"/>
</dbReference>
<protein>
    <submittedName>
        <fullName evidence="5">Glycosyl hydrolases family 16</fullName>
    </submittedName>
</protein>
<evidence type="ECO:0000313" key="5">
    <source>
        <dbReference type="EMBL" id="SIS47908.1"/>
    </source>
</evidence>
<reference evidence="5 6" key="1">
    <citation type="submission" date="2017-01" db="EMBL/GenBank/DDBJ databases">
        <authorList>
            <person name="Varghese N."/>
            <person name="Submissions S."/>
        </authorList>
    </citation>
    <scope>NUCLEOTIDE SEQUENCE [LARGE SCALE GENOMIC DNA]</scope>
    <source>
        <strain evidence="5 6">DSM 2061</strain>
    </source>
</reference>
<dbReference type="SUPFAM" id="SSF49899">
    <property type="entry name" value="Concanavalin A-like lectins/glucanases"/>
    <property type="match status" value="1"/>
</dbReference>
<keyword evidence="3" id="KW-0732">Signal</keyword>
<dbReference type="Proteomes" id="UP000185728">
    <property type="component" value="Unassembled WGS sequence"/>
</dbReference>
<dbReference type="GO" id="GO:0016787">
    <property type="term" value="F:hydrolase activity"/>
    <property type="evidence" value="ECO:0007669"/>
    <property type="project" value="UniProtKB-KW"/>
</dbReference>
<proteinExistence type="inferred from homology"/>
<keyword evidence="5" id="KW-0378">Hydrolase</keyword>
<gene>
    <name evidence="5" type="ORF">SAMN05421766_102187</name>
</gene>
<feature type="signal peptide" evidence="3">
    <location>
        <begin position="1"/>
        <end position="20"/>
    </location>
</feature>
<evidence type="ECO:0000256" key="1">
    <source>
        <dbReference type="ARBA" id="ARBA00006865"/>
    </source>
</evidence>
<feature type="chain" id="PRO_5046603099" evidence="3">
    <location>
        <begin position="21"/>
        <end position="353"/>
    </location>
</feature>
<feature type="domain" description="GH16" evidence="4">
    <location>
        <begin position="50"/>
        <end position="353"/>
    </location>
</feature>
<dbReference type="RefSeq" id="WP_076453986.1">
    <property type="nucleotide sequence ID" value="NZ_FTOB01000002.1"/>
</dbReference>
<dbReference type="InterPro" id="IPR050546">
    <property type="entry name" value="Glycosyl_Hydrlase_16"/>
</dbReference>
<dbReference type="InterPro" id="IPR000757">
    <property type="entry name" value="Beta-glucanase-like"/>
</dbReference>
<name>A0ABY1KQJ2_9FLAO</name>
<comment type="caution">
    <text evidence="5">The sequence shown here is derived from an EMBL/GenBank/DDBJ whole genome shotgun (WGS) entry which is preliminary data.</text>
</comment>
<accession>A0ABY1KQJ2</accession>
<evidence type="ECO:0000259" key="4">
    <source>
        <dbReference type="PROSITE" id="PS51762"/>
    </source>
</evidence>
<evidence type="ECO:0000256" key="2">
    <source>
        <dbReference type="SAM" id="MobiDB-lite"/>
    </source>
</evidence>
<dbReference type="PANTHER" id="PTHR10963">
    <property type="entry name" value="GLYCOSYL HYDROLASE-RELATED"/>
    <property type="match status" value="1"/>
</dbReference>
<dbReference type="InterPro" id="IPR013320">
    <property type="entry name" value="ConA-like_dom_sf"/>
</dbReference>
<organism evidence="5 6">
    <name type="scientific">Zobellia uliginosa</name>
    <dbReference type="NCBI Taxonomy" id="143224"/>
    <lineage>
        <taxon>Bacteria</taxon>
        <taxon>Pseudomonadati</taxon>
        <taxon>Bacteroidota</taxon>
        <taxon>Flavobacteriia</taxon>
        <taxon>Flavobacteriales</taxon>
        <taxon>Flavobacteriaceae</taxon>
        <taxon>Zobellia</taxon>
    </lineage>
</organism>
<dbReference type="PROSITE" id="PS51257">
    <property type="entry name" value="PROKAR_LIPOPROTEIN"/>
    <property type="match status" value="1"/>
</dbReference>
<dbReference type="PANTHER" id="PTHR10963:SF24">
    <property type="entry name" value="GLYCOSIDASE C21B10.07-RELATED"/>
    <property type="match status" value="1"/>
</dbReference>
<sequence length="353" mass="40632">MIKVLRPICLVLLTATFACGNSSDIDNDKGQEQVKKQEEAQGQSNDLDKENGKDTPKPTFLPNQDPKPDNKKWVKVEGVSDEFNGSELDFDKWNLTPEFIWKGQDRGWYGGSRSLFEADNVSIGDGFLRIEGEKFDSPRYSPKDNTNMAPQRRYGGAYVYGKTLAEPGYYIETRMRASKTAMSAAFWLKSETKPCEENLNNGENLEIDIQECVGVFTGELGDEWTKDDWAVNAHWDRIFHYNTHRHNSPCSNIGDRQTRGGKANFDKKNSEEFHIYAAYWHVDGSQIDFYIDGELEKSVTPVIPFKGALRLIMSSNFYDWIEETTAEEMGFNRPLEDRYTKFDWVRVWKLEDL</sequence>
<evidence type="ECO:0000313" key="6">
    <source>
        <dbReference type="Proteomes" id="UP000185728"/>
    </source>
</evidence>
<comment type="similarity">
    <text evidence="1">Belongs to the glycosyl hydrolase 16 family.</text>
</comment>
<feature type="compositionally biased region" description="Basic and acidic residues" evidence="2">
    <location>
        <begin position="46"/>
        <end position="56"/>
    </location>
</feature>
<feature type="compositionally biased region" description="Basic and acidic residues" evidence="2">
    <location>
        <begin position="26"/>
        <end position="39"/>
    </location>
</feature>
<evidence type="ECO:0000256" key="3">
    <source>
        <dbReference type="SAM" id="SignalP"/>
    </source>
</evidence>